<name>A0ABR9DQ06_9MICO</name>
<keyword evidence="1" id="KW-0812">Transmembrane</keyword>
<keyword evidence="1" id="KW-1133">Transmembrane helix</keyword>
<dbReference type="Proteomes" id="UP000642107">
    <property type="component" value="Unassembled WGS sequence"/>
</dbReference>
<comment type="caution">
    <text evidence="2">The sequence shown here is derived from an EMBL/GenBank/DDBJ whole genome shotgun (WGS) entry which is preliminary data.</text>
</comment>
<feature type="transmembrane region" description="Helical" evidence="1">
    <location>
        <begin position="20"/>
        <end position="40"/>
    </location>
</feature>
<sequence length="152" mass="15365">MTKRAETPFVAQLRDDTGGAAVELVAAVVLLLVPVIYLVVAISQVQAAAFATEGAARDVVRAYVIAEDDAEAVRRADAVAALALGDHGISPGDASVEVSCSVKPCLTPGTEVGVLVVADVVLPGTDVLGLPGVSVTVSAAHRGAVETLREVP</sequence>
<reference evidence="2 3" key="1">
    <citation type="submission" date="2020-09" db="EMBL/GenBank/DDBJ databases">
        <title>Flavimobilis rhizosphaerae sp. nov., isolated from rhizosphere soil of Spartina alterniflora.</title>
        <authorList>
            <person name="Hanqin C."/>
        </authorList>
    </citation>
    <scope>NUCLEOTIDE SEQUENCE [LARGE SCALE GENOMIC DNA]</scope>
    <source>
        <strain evidence="2 3">GY 10621</strain>
    </source>
</reference>
<protein>
    <submittedName>
        <fullName evidence="2">Pilus assembly protein</fullName>
    </submittedName>
</protein>
<proteinExistence type="predicted"/>
<evidence type="ECO:0000256" key="1">
    <source>
        <dbReference type="SAM" id="Phobius"/>
    </source>
</evidence>
<keyword evidence="1" id="KW-0472">Membrane</keyword>
<evidence type="ECO:0000313" key="2">
    <source>
        <dbReference type="EMBL" id="MBD9699058.1"/>
    </source>
</evidence>
<dbReference type="EMBL" id="JACZDF010000002">
    <property type="protein sequence ID" value="MBD9699058.1"/>
    <property type="molecule type" value="Genomic_DNA"/>
</dbReference>
<gene>
    <name evidence="2" type="ORF">IGS67_06040</name>
</gene>
<dbReference type="RefSeq" id="WP_192278798.1">
    <property type="nucleotide sequence ID" value="NZ_JACZDF010000002.1"/>
</dbReference>
<accession>A0ABR9DQ06</accession>
<evidence type="ECO:0000313" key="3">
    <source>
        <dbReference type="Proteomes" id="UP000642107"/>
    </source>
</evidence>
<keyword evidence="3" id="KW-1185">Reference proteome</keyword>
<organism evidence="2 3">
    <name type="scientific">Flavimobilis rhizosphaerae</name>
    <dbReference type="NCBI Taxonomy" id="2775421"/>
    <lineage>
        <taxon>Bacteria</taxon>
        <taxon>Bacillati</taxon>
        <taxon>Actinomycetota</taxon>
        <taxon>Actinomycetes</taxon>
        <taxon>Micrococcales</taxon>
        <taxon>Jonesiaceae</taxon>
        <taxon>Flavimobilis</taxon>
    </lineage>
</organism>